<evidence type="ECO:0000256" key="1">
    <source>
        <dbReference type="PROSITE-ProRule" id="PRU00339"/>
    </source>
</evidence>
<dbReference type="SUPFAM" id="SSF48452">
    <property type="entry name" value="TPR-like"/>
    <property type="match status" value="1"/>
</dbReference>
<dbReference type="EMBL" id="VOOS01000002">
    <property type="protein sequence ID" value="TXB66058.1"/>
    <property type="molecule type" value="Genomic_DNA"/>
</dbReference>
<proteinExistence type="predicted"/>
<feature type="repeat" description="TPR" evidence="1">
    <location>
        <begin position="141"/>
        <end position="174"/>
    </location>
</feature>
<evidence type="ECO:0000256" key="2">
    <source>
        <dbReference type="SAM" id="Phobius"/>
    </source>
</evidence>
<dbReference type="Proteomes" id="UP000321721">
    <property type="component" value="Unassembled WGS sequence"/>
</dbReference>
<dbReference type="InterPro" id="IPR011990">
    <property type="entry name" value="TPR-like_helical_dom_sf"/>
</dbReference>
<name>A0A5C6RUP5_9FLAO</name>
<dbReference type="PROSITE" id="PS50005">
    <property type="entry name" value="TPR"/>
    <property type="match status" value="1"/>
</dbReference>
<dbReference type="AlphaFoldDB" id="A0A5C6RUP5"/>
<dbReference type="RefSeq" id="WP_147099470.1">
    <property type="nucleotide sequence ID" value="NZ_VOOS01000002.1"/>
</dbReference>
<dbReference type="Pfam" id="PF13432">
    <property type="entry name" value="TPR_16"/>
    <property type="match status" value="2"/>
</dbReference>
<dbReference type="Gene3D" id="1.25.40.10">
    <property type="entry name" value="Tetratricopeptide repeat domain"/>
    <property type="match status" value="2"/>
</dbReference>
<keyword evidence="2" id="KW-1133">Transmembrane helix</keyword>
<dbReference type="InterPro" id="IPR019734">
    <property type="entry name" value="TPR_rpt"/>
</dbReference>
<sequence>MSKKHNEENQEVIVDVQEVYSKTEHFVENNKKNLSIIVGGIVVVIALYLGYTKMYIAPMEIEAQSSMFMAEKYFEQDSLQKAINGDGLNYGFIDIIDEYSGTKSANIAHYYLGISYLRTGDFEAAIDELKSFSSDDIMISSIALGAIGDAYLELGEIDDAISYYKKAAKNQANNLTSPMYLFKAGIAYEEKGDYQAAFDNYTTIKNDYAESSEGRTIEKYLARAEALK</sequence>
<dbReference type="SMART" id="SM00028">
    <property type="entry name" value="TPR"/>
    <property type="match status" value="2"/>
</dbReference>
<keyword evidence="2" id="KW-0472">Membrane</keyword>
<evidence type="ECO:0000313" key="4">
    <source>
        <dbReference type="Proteomes" id="UP000321721"/>
    </source>
</evidence>
<accession>A0A5C6RUP5</accession>
<dbReference type="OrthoDB" id="9808622at2"/>
<keyword evidence="2" id="KW-0812">Transmembrane</keyword>
<keyword evidence="4" id="KW-1185">Reference proteome</keyword>
<comment type="caution">
    <text evidence="3">The sequence shown here is derived from an EMBL/GenBank/DDBJ whole genome shotgun (WGS) entry which is preliminary data.</text>
</comment>
<protein>
    <submittedName>
        <fullName evidence="3">Tetratricopeptide repeat protein</fullName>
    </submittedName>
</protein>
<reference evidence="3 4" key="1">
    <citation type="submission" date="2019-08" db="EMBL/GenBank/DDBJ databases">
        <title>Genome of Vicingus serpentipes NCIMB 15042.</title>
        <authorList>
            <person name="Bowman J.P."/>
        </authorList>
    </citation>
    <scope>NUCLEOTIDE SEQUENCE [LARGE SCALE GENOMIC DNA]</scope>
    <source>
        <strain evidence="3 4">NCIMB 15042</strain>
    </source>
</reference>
<keyword evidence="1" id="KW-0802">TPR repeat</keyword>
<organism evidence="3 4">
    <name type="scientific">Vicingus serpentipes</name>
    <dbReference type="NCBI Taxonomy" id="1926625"/>
    <lineage>
        <taxon>Bacteria</taxon>
        <taxon>Pseudomonadati</taxon>
        <taxon>Bacteroidota</taxon>
        <taxon>Flavobacteriia</taxon>
        <taxon>Flavobacteriales</taxon>
        <taxon>Vicingaceae</taxon>
        <taxon>Vicingus</taxon>
    </lineage>
</organism>
<evidence type="ECO:0000313" key="3">
    <source>
        <dbReference type="EMBL" id="TXB66058.1"/>
    </source>
</evidence>
<feature type="transmembrane region" description="Helical" evidence="2">
    <location>
        <begin position="34"/>
        <end position="51"/>
    </location>
</feature>
<gene>
    <name evidence="3" type="ORF">FRY74_05670</name>
</gene>